<name>A0A1E5C4M4_9GAMM</name>
<protein>
    <recommendedName>
        <fullName evidence="6">Nucleoid-associated protein NdpA</fullName>
    </recommendedName>
</protein>
<evidence type="ECO:0008006" key="6">
    <source>
        <dbReference type="Google" id="ProtNLM"/>
    </source>
</evidence>
<accession>A0A1E5C4M4</accession>
<dbReference type="AlphaFoldDB" id="A0A1E5C4M4"/>
<dbReference type="GO" id="GO:0043590">
    <property type="term" value="C:bacterial nucleoid"/>
    <property type="evidence" value="ECO:0007669"/>
    <property type="project" value="TreeGrafter"/>
</dbReference>
<dbReference type="Pfam" id="PF04245">
    <property type="entry name" value="NA37"/>
    <property type="match status" value="1"/>
</dbReference>
<sequence>MQSQIHNLVITSIRRDDNNVAQATTRLEENNVSNLSEAITTKLTNIFSTTGLRLGRFDTDTGYQHFASTLSRHLNNADLRINNFLSFATNVGSSLASKLNEGRAQNAKAGFLLTYCYTVTQENEDDTSSDTYLGLIFLHRINGVDIDTTDLNLKDIEQINLDSLNLGARINLSRFSDEQDDEAAKSIAFKIGRGSEVRVYFQDFIGCSEPTNAKVDSQNLINALEHACGTFGLDDAQKQSALEYAESYCSMILNHGNNEMSLLEFANHVFSNNDEHVEQFIHLAQNTFELSESIGLDPSEVKKFGTVVISNNHYRVKLNKAAFLEDMAVWDSENQTLTLFGLSQADIEKLNLVG</sequence>
<dbReference type="InterPro" id="IPR007358">
    <property type="entry name" value="Nucleoid_associated_NdpA"/>
</dbReference>
<organism evidence="4 5">
    <name type="scientific">Enterovibrio norvegicus FF-454</name>
    <dbReference type="NCBI Taxonomy" id="1185651"/>
    <lineage>
        <taxon>Bacteria</taxon>
        <taxon>Pseudomonadati</taxon>
        <taxon>Pseudomonadota</taxon>
        <taxon>Gammaproteobacteria</taxon>
        <taxon>Vibrionales</taxon>
        <taxon>Vibrionaceae</taxon>
        <taxon>Enterovibrio</taxon>
    </lineage>
</organism>
<dbReference type="PANTHER" id="PTHR38772">
    <property type="match status" value="1"/>
</dbReference>
<dbReference type="RefSeq" id="WP_016958977.1">
    <property type="nucleotide sequence ID" value="NZ_AJWN02000065.1"/>
</dbReference>
<evidence type="ECO:0000256" key="1">
    <source>
        <dbReference type="ARBA" id="ARBA00004453"/>
    </source>
</evidence>
<evidence type="ECO:0000256" key="3">
    <source>
        <dbReference type="ARBA" id="ARBA00022490"/>
    </source>
</evidence>
<dbReference type="Proteomes" id="UP000095039">
    <property type="component" value="Unassembled WGS sequence"/>
</dbReference>
<comment type="caution">
    <text evidence="4">The sequence shown here is derived from an EMBL/GenBank/DDBJ whole genome shotgun (WGS) entry which is preliminary data.</text>
</comment>
<comment type="similarity">
    <text evidence="2">Belongs to the YejK family.</text>
</comment>
<dbReference type="GO" id="GO:0003690">
    <property type="term" value="F:double-stranded DNA binding"/>
    <property type="evidence" value="ECO:0007669"/>
    <property type="project" value="TreeGrafter"/>
</dbReference>
<gene>
    <name evidence="4" type="ORF">A1OK_10810</name>
</gene>
<dbReference type="PANTHER" id="PTHR38772:SF1">
    <property type="entry name" value="NUCLEOID-ASSOCIATED PROTEIN YEJK"/>
    <property type="match status" value="1"/>
</dbReference>
<evidence type="ECO:0000313" key="5">
    <source>
        <dbReference type="Proteomes" id="UP000095039"/>
    </source>
</evidence>
<dbReference type="GO" id="GO:0003727">
    <property type="term" value="F:single-stranded RNA binding"/>
    <property type="evidence" value="ECO:0007669"/>
    <property type="project" value="TreeGrafter"/>
</dbReference>
<comment type="subcellular location">
    <subcellularLocation>
        <location evidence="1">Cytoplasm</location>
        <location evidence="1">Nucleoid</location>
    </subcellularLocation>
</comment>
<dbReference type="EMBL" id="AJWN02000065">
    <property type="protein sequence ID" value="OEE60433.1"/>
    <property type="molecule type" value="Genomic_DNA"/>
</dbReference>
<keyword evidence="3" id="KW-0963">Cytoplasm</keyword>
<proteinExistence type="inferred from homology"/>
<evidence type="ECO:0000313" key="4">
    <source>
        <dbReference type="EMBL" id="OEE60433.1"/>
    </source>
</evidence>
<keyword evidence="5" id="KW-1185">Reference proteome</keyword>
<evidence type="ECO:0000256" key="2">
    <source>
        <dbReference type="ARBA" id="ARBA00009035"/>
    </source>
</evidence>
<reference evidence="4 5" key="1">
    <citation type="journal article" date="2012" name="Science">
        <title>Ecological populations of bacteria act as socially cohesive units of antibiotic production and resistance.</title>
        <authorList>
            <person name="Cordero O.X."/>
            <person name="Wildschutte H."/>
            <person name="Kirkup B."/>
            <person name="Proehl S."/>
            <person name="Ngo L."/>
            <person name="Hussain F."/>
            <person name="Le Roux F."/>
            <person name="Mincer T."/>
            <person name="Polz M.F."/>
        </authorList>
    </citation>
    <scope>NUCLEOTIDE SEQUENCE [LARGE SCALE GENOMIC DNA]</scope>
    <source>
        <strain evidence="4 5">FF-454</strain>
    </source>
</reference>